<evidence type="ECO:0000256" key="14">
    <source>
        <dbReference type="RuleBase" id="RU004347"/>
    </source>
</evidence>
<keyword evidence="8 13" id="KW-0418">Kinase</keyword>
<keyword evidence="6 13" id="KW-0808">Transferase</keyword>
<keyword evidence="7 13" id="KW-0547">Nucleotide-binding</keyword>
<protein>
    <recommendedName>
        <fullName evidence="5 13">Adenylyl-sulfate kinase</fullName>
        <ecNumber evidence="5 13">2.7.1.25</ecNumber>
    </recommendedName>
    <alternativeName>
        <fullName evidence="11 13">APS kinase</fullName>
    </alternativeName>
    <alternativeName>
        <fullName evidence="12 13">ATP adenosine-5'-phosphosulfate 3'-phosphotransferase</fullName>
    </alternativeName>
    <alternativeName>
        <fullName evidence="10 13">Adenosine-5'-phosphosulfate kinase</fullName>
    </alternativeName>
</protein>
<evidence type="ECO:0000256" key="6">
    <source>
        <dbReference type="ARBA" id="ARBA00022679"/>
    </source>
</evidence>
<dbReference type="RefSeq" id="WP_275648912.1">
    <property type="nucleotide sequence ID" value="NZ_JARFVA010000002.1"/>
</dbReference>
<evidence type="ECO:0000256" key="3">
    <source>
        <dbReference type="ARBA" id="ARBA00004806"/>
    </source>
</evidence>
<comment type="caution">
    <text evidence="16">The sequence shown here is derived from an EMBL/GenBank/DDBJ whole genome shotgun (WGS) entry which is preliminary data.</text>
</comment>
<feature type="binding site" evidence="13">
    <location>
        <begin position="32"/>
        <end position="39"/>
    </location>
    <ligand>
        <name>ATP</name>
        <dbReference type="ChEBI" id="CHEBI:30616"/>
    </ligand>
</feature>
<comment type="function">
    <text evidence="2 13 14">Catalyzes the synthesis of activated sulfate.</text>
</comment>
<dbReference type="Proteomes" id="UP001217083">
    <property type="component" value="Unassembled WGS sequence"/>
</dbReference>
<keyword evidence="13" id="KW-0597">Phosphoprotein</keyword>
<reference evidence="16 17" key="1">
    <citation type="submission" date="2023-03" db="EMBL/GenBank/DDBJ databases">
        <title>Muricauda XX sp. nov. and Muricauda XXX sp. nov., two novel species isolated from Okinawa Trough.</title>
        <authorList>
            <person name="Cao W."/>
            <person name="Deng X."/>
        </authorList>
    </citation>
    <scope>NUCLEOTIDE SEQUENCE [LARGE SCALE GENOMIC DNA]</scope>
    <source>
        <strain evidence="16 17">81s02</strain>
    </source>
</reference>
<dbReference type="NCBIfam" id="NF003013">
    <property type="entry name" value="PRK03846.1"/>
    <property type="match status" value="1"/>
</dbReference>
<evidence type="ECO:0000256" key="5">
    <source>
        <dbReference type="ARBA" id="ARBA00012121"/>
    </source>
</evidence>
<evidence type="ECO:0000256" key="10">
    <source>
        <dbReference type="ARBA" id="ARBA00029724"/>
    </source>
</evidence>
<keyword evidence="9 13" id="KW-0067">ATP-binding</keyword>
<evidence type="ECO:0000256" key="7">
    <source>
        <dbReference type="ARBA" id="ARBA00022741"/>
    </source>
</evidence>
<evidence type="ECO:0000313" key="16">
    <source>
        <dbReference type="EMBL" id="MDF0706874.1"/>
    </source>
</evidence>
<dbReference type="SUPFAM" id="SSF52540">
    <property type="entry name" value="P-loop containing nucleoside triphosphate hydrolases"/>
    <property type="match status" value="1"/>
</dbReference>
<evidence type="ECO:0000313" key="17">
    <source>
        <dbReference type="Proteomes" id="UP001217083"/>
    </source>
</evidence>
<dbReference type="NCBIfam" id="TIGR00455">
    <property type="entry name" value="apsK"/>
    <property type="match status" value="1"/>
</dbReference>
<dbReference type="InterPro" id="IPR002891">
    <property type="entry name" value="APS"/>
</dbReference>
<dbReference type="CDD" id="cd02027">
    <property type="entry name" value="APSK"/>
    <property type="match status" value="1"/>
</dbReference>
<comment type="catalytic activity">
    <reaction evidence="1 13 14">
        <text>adenosine 5'-phosphosulfate + ATP = 3'-phosphoadenylyl sulfate + ADP + H(+)</text>
        <dbReference type="Rhea" id="RHEA:24152"/>
        <dbReference type="ChEBI" id="CHEBI:15378"/>
        <dbReference type="ChEBI" id="CHEBI:30616"/>
        <dbReference type="ChEBI" id="CHEBI:58243"/>
        <dbReference type="ChEBI" id="CHEBI:58339"/>
        <dbReference type="ChEBI" id="CHEBI:456216"/>
        <dbReference type="EC" id="2.7.1.25"/>
    </reaction>
</comment>
<keyword evidence="17" id="KW-1185">Reference proteome</keyword>
<dbReference type="PANTHER" id="PTHR11055">
    <property type="entry name" value="BIFUNCTIONAL 3'-PHOSPHOADENOSINE 5'-PHOSPHOSULFATE SYNTHASE"/>
    <property type="match status" value="1"/>
</dbReference>
<dbReference type="Gene3D" id="3.40.50.300">
    <property type="entry name" value="P-loop containing nucleotide triphosphate hydrolases"/>
    <property type="match status" value="1"/>
</dbReference>
<feature type="domain" description="APS kinase" evidence="15">
    <location>
        <begin position="25"/>
        <end position="173"/>
    </location>
</feature>
<evidence type="ECO:0000256" key="9">
    <source>
        <dbReference type="ARBA" id="ARBA00022840"/>
    </source>
</evidence>
<evidence type="ECO:0000256" key="8">
    <source>
        <dbReference type="ARBA" id="ARBA00022777"/>
    </source>
</evidence>
<dbReference type="EC" id="2.7.1.25" evidence="5 13"/>
<evidence type="ECO:0000256" key="1">
    <source>
        <dbReference type="ARBA" id="ARBA00001823"/>
    </source>
</evidence>
<dbReference type="InterPro" id="IPR027417">
    <property type="entry name" value="P-loop_NTPase"/>
</dbReference>
<dbReference type="EMBL" id="JARFVA010000002">
    <property type="protein sequence ID" value="MDF0706874.1"/>
    <property type="molecule type" value="Genomic_DNA"/>
</dbReference>
<evidence type="ECO:0000256" key="11">
    <source>
        <dbReference type="ARBA" id="ARBA00031393"/>
    </source>
</evidence>
<evidence type="ECO:0000256" key="12">
    <source>
        <dbReference type="ARBA" id="ARBA00031464"/>
    </source>
</evidence>
<dbReference type="Pfam" id="PF01583">
    <property type="entry name" value="APS_kinase"/>
    <property type="match status" value="1"/>
</dbReference>
<dbReference type="InterPro" id="IPR059117">
    <property type="entry name" value="APS_kinase_dom"/>
</dbReference>
<name>A0ABT5XLW1_9FLAO</name>
<comment type="similarity">
    <text evidence="4 13 14">Belongs to the APS kinase family.</text>
</comment>
<evidence type="ECO:0000259" key="15">
    <source>
        <dbReference type="Pfam" id="PF01583"/>
    </source>
</evidence>
<gene>
    <name evidence="13 16" type="primary">cysC</name>
    <name evidence="16" type="ORF">PY091_06575</name>
</gene>
<organism evidence="16 17">
    <name type="scientific">Flagellimonas okinawensis</name>
    <dbReference type="NCBI Taxonomy" id="3031324"/>
    <lineage>
        <taxon>Bacteria</taxon>
        <taxon>Pseudomonadati</taxon>
        <taxon>Bacteroidota</taxon>
        <taxon>Flavobacteriia</taxon>
        <taxon>Flavobacteriales</taxon>
        <taxon>Flavobacteriaceae</taxon>
        <taxon>Flagellimonas</taxon>
    </lineage>
</organism>
<evidence type="ECO:0000256" key="2">
    <source>
        <dbReference type="ARBA" id="ARBA00002632"/>
    </source>
</evidence>
<evidence type="ECO:0000256" key="13">
    <source>
        <dbReference type="HAMAP-Rule" id="MF_00065"/>
    </source>
</evidence>
<dbReference type="PANTHER" id="PTHR11055:SF1">
    <property type="entry name" value="PAPS SYNTHETASE, ISOFORM D"/>
    <property type="match status" value="1"/>
</dbReference>
<comment type="caution">
    <text evidence="13">Lacks conserved residue(s) required for the propagation of feature annotation.</text>
</comment>
<dbReference type="GO" id="GO:0004020">
    <property type="term" value="F:adenylylsulfate kinase activity"/>
    <property type="evidence" value="ECO:0007669"/>
    <property type="project" value="UniProtKB-EC"/>
</dbReference>
<evidence type="ECO:0000256" key="4">
    <source>
        <dbReference type="ARBA" id="ARBA00007008"/>
    </source>
</evidence>
<comment type="pathway">
    <text evidence="3 13 14">Sulfur metabolism; hydrogen sulfide biosynthesis; sulfite from sulfate: step 2/3.</text>
</comment>
<dbReference type="HAMAP" id="MF_00065">
    <property type="entry name" value="Adenylyl_sulf_kinase"/>
    <property type="match status" value="1"/>
</dbReference>
<accession>A0ABT5XLW1</accession>
<proteinExistence type="inferred from homology"/>
<sequence>MEENIIRHDYKIGMKERRESNSHNSFLIFFTGLSGSGKSTIACALEQKLFHENIKTYVLDGDNVRRGINKGLGFSNEDRSENNRRIGEIAKLFVDAGIVVLAAFVAPFEKDRNFIKETVGKENYIEVFVNTSLDECEKRDVKGLYKKARKGEIKDMTGISSPYEVPLQSDVVISEKESIEEAVNKIYELIRHKLQL</sequence>